<dbReference type="Gene3D" id="2.40.30.170">
    <property type="match status" value="1"/>
</dbReference>
<dbReference type="Pfam" id="PF25975">
    <property type="entry name" value="CzcB_C"/>
    <property type="match status" value="1"/>
</dbReference>
<dbReference type="Gene3D" id="2.40.50.100">
    <property type="match status" value="1"/>
</dbReference>
<dbReference type="GO" id="GO:0046914">
    <property type="term" value="F:transition metal ion binding"/>
    <property type="evidence" value="ECO:0007669"/>
    <property type="project" value="TreeGrafter"/>
</dbReference>
<feature type="domain" description="CusB-like beta-barrel" evidence="3">
    <location>
        <begin position="239"/>
        <end position="309"/>
    </location>
</feature>
<dbReference type="InterPro" id="IPR058792">
    <property type="entry name" value="Beta-barrel_RND_2"/>
</dbReference>
<feature type="compositionally biased region" description="Basic and acidic residues" evidence="2">
    <location>
        <begin position="26"/>
        <end position="61"/>
    </location>
</feature>
<evidence type="ECO:0000256" key="2">
    <source>
        <dbReference type="SAM" id="MobiDB-lite"/>
    </source>
</evidence>
<evidence type="ECO:0000259" key="4">
    <source>
        <dbReference type="Pfam" id="PF25973"/>
    </source>
</evidence>
<dbReference type="Gene3D" id="2.40.420.20">
    <property type="match status" value="1"/>
</dbReference>
<dbReference type="GO" id="GO:0060003">
    <property type="term" value="P:copper ion export"/>
    <property type="evidence" value="ECO:0007669"/>
    <property type="project" value="TreeGrafter"/>
</dbReference>
<dbReference type="GO" id="GO:0015679">
    <property type="term" value="P:plasma membrane copper ion transport"/>
    <property type="evidence" value="ECO:0007669"/>
    <property type="project" value="TreeGrafter"/>
</dbReference>
<reference evidence="6" key="1">
    <citation type="submission" date="2018-06" db="EMBL/GenBank/DDBJ databases">
        <authorList>
            <person name="Zhirakovskaya E."/>
        </authorList>
    </citation>
    <scope>NUCLEOTIDE SEQUENCE</scope>
</reference>
<dbReference type="GO" id="GO:0016020">
    <property type="term" value="C:membrane"/>
    <property type="evidence" value="ECO:0007669"/>
    <property type="project" value="InterPro"/>
</dbReference>
<dbReference type="InterPro" id="IPR051909">
    <property type="entry name" value="MFP_Cation_Efflux"/>
</dbReference>
<dbReference type="GO" id="GO:0022857">
    <property type="term" value="F:transmembrane transporter activity"/>
    <property type="evidence" value="ECO:0007669"/>
    <property type="project" value="InterPro"/>
</dbReference>
<dbReference type="InterPro" id="IPR006143">
    <property type="entry name" value="RND_pump_MFP"/>
</dbReference>
<evidence type="ECO:0000259" key="5">
    <source>
        <dbReference type="Pfam" id="PF25975"/>
    </source>
</evidence>
<dbReference type="InterPro" id="IPR058647">
    <property type="entry name" value="BSH_CzcB-like"/>
</dbReference>
<dbReference type="SUPFAM" id="SSF111369">
    <property type="entry name" value="HlyD-like secretion proteins"/>
    <property type="match status" value="1"/>
</dbReference>
<dbReference type="NCBIfam" id="TIGR01730">
    <property type="entry name" value="RND_mfp"/>
    <property type="match status" value="1"/>
</dbReference>
<evidence type="ECO:0000256" key="1">
    <source>
        <dbReference type="ARBA" id="ARBA00022448"/>
    </source>
</evidence>
<gene>
    <name evidence="6" type="ORF">MNBD_ALPHA01-2369</name>
</gene>
<evidence type="ECO:0000313" key="6">
    <source>
        <dbReference type="EMBL" id="VAW02477.1"/>
    </source>
</evidence>
<dbReference type="EMBL" id="UOEJ01000162">
    <property type="protein sequence ID" value="VAW02477.1"/>
    <property type="molecule type" value="Genomic_DNA"/>
</dbReference>
<keyword evidence="1" id="KW-0813">Transport</keyword>
<sequence>MKQILKTIIICTFLSGLMTAGLAAQEHQHDEAKETKKSQDHDHDEGGNDEGGHDEGGDKNTRLSPEQMRLANIKVAPLMRRVMNYQLYAPGEIKANGYTSYRVSPRVDSVVLRRHVALGDHVEKGQPLVTLFSETVADAQATYSVTQAEWQRVQELGRKTVGDRRYIAAKSEAQAAYGRLLAFGLSEKAIGSLLGKSKTFGEYTLMAEISGAVLTDDFHQGQRVEAGDALMELADEKELWVEARLAPTLQLKLPLGTKADVKVGSEIFSAHVSQESHIIDPETRTRVVRLIVKNRGDRLHSGMFADVYFTFLTEEPVLAVPEAALMRGADGDWTVFIKGENGEFSAQEVELGRSLGKWREISGVAAGSKVVIEGAFFVASQIAKSGFDAHNH</sequence>
<protein>
    <submittedName>
        <fullName evidence="6">Probable Co/Zn/Cd efflux system membrane fusion protein</fullName>
    </submittedName>
</protein>
<dbReference type="InterPro" id="IPR058649">
    <property type="entry name" value="CzcB_C"/>
</dbReference>
<feature type="domain" description="CzcB-like barrel-sandwich hybrid" evidence="4">
    <location>
        <begin position="102"/>
        <end position="235"/>
    </location>
</feature>
<dbReference type="PANTHER" id="PTHR30097">
    <property type="entry name" value="CATION EFFLUX SYSTEM PROTEIN CUSB"/>
    <property type="match status" value="1"/>
</dbReference>
<dbReference type="Pfam" id="PF25973">
    <property type="entry name" value="BSH_CzcB"/>
    <property type="match status" value="1"/>
</dbReference>
<accession>A0A3B0SNB0</accession>
<feature type="domain" description="CzcB-like C-terminal circularly permuted SH3-like" evidence="5">
    <location>
        <begin position="318"/>
        <end position="377"/>
    </location>
</feature>
<dbReference type="Pfam" id="PF25954">
    <property type="entry name" value="Beta-barrel_RND_2"/>
    <property type="match status" value="1"/>
</dbReference>
<organism evidence="6">
    <name type="scientific">hydrothermal vent metagenome</name>
    <dbReference type="NCBI Taxonomy" id="652676"/>
    <lineage>
        <taxon>unclassified sequences</taxon>
        <taxon>metagenomes</taxon>
        <taxon>ecological metagenomes</taxon>
    </lineage>
</organism>
<feature type="region of interest" description="Disordered" evidence="2">
    <location>
        <begin position="25"/>
        <end position="66"/>
    </location>
</feature>
<evidence type="ECO:0000259" key="3">
    <source>
        <dbReference type="Pfam" id="PF25954"/>
    </source>
</evidence>
<proteinExistence type="predicted"/>
<dbReference type="AlphaFoldDB" id="A0A3B0SNB0"/>
<dbReference type="GO" id="GO:0030288">
    <property type="term" value="C:outer membrane-bounded periplasmic space"/>
    <property type="evidence" value="ECO:0007669"/>
    <property type="project" value="TreeGrafter"/>
</dbReference>
<dbReference type="PANTHER" id="PTHR30097:SF15">
    <property type="entry name" value="CATION EFFLUX SYSTEM PROTEIN CUSB"/>
    <property type="match status" value="1"/>
</dbReference>
<name>A0A3B0SNB0_9ZZZZ</name>